<dbReference type="CDD" id="cd01026">
    <property type="entry name" value="TOPRIM_OLD"/>
    <property type="match status" value="1"/>
</dbReference>
<evidence type="ECO:0000313" key="3">
    <source>
        <dbReference type="EMBL" id="TRB04324.1"/>
    </source>
</evidence>
<dbReference type="PANTHER" id="PTHR43581:SF2">
    <property type="entry name" value="EXCINUCLEASE ATPASE SUBUNIT"/>
    <property type="match status" value="1"/>
</dbReference>
<dbReference type="SUPFAM" id="SSF52540">
    <property type="entry name" value="P-loop containing nucleoside triphosphate hydrolases"/>
    <property type="match status" value="1"/>
</dbReference>
<dbReference type="Pfam" id="PF13304">
    <property type="entry name" value="AAA_21"/>
    <property type="match status" value="1"/>
</dbReference>
<accession>A0A546XUC0</accession>
<dbReference type="Pfam" id="PF20469">
    <property type="entry name" value="OLD-like_TOPRIM"/>
    <property type="match status" value="1"/>
</dbReference>
<gene>
    <name evidence="3" type="ORF">EXN61_19395</name>
</gene>
<proteinExistence type="predicted"/>
<dbReference type="Gene3D" id="3.40.50.300">
    <property type="entry name" value="P-loop containing nucleotide triphosphate hydrolases"/>
    <property type="match status" value="1"/>
</dbReference>
<dbReference type="InterPro" id="IPR034139">
    <property type="entry name" value="TOPRIM_OLD"/>
</dbReference>
<dbReference type="PANTHER" id="PTHR43581">
    <property type="entry name" value="ATP/GTP PHOSPHATASE"/>
    <property type="match status" value="1"/>
</dbReference>
<dbReference type="EMBL" id="SGOE01000006">
    <property type="protein sequence ID" value="TRB04324.1"/>
    <property type="molecule type" value="Genomic_DNA"/>
</dbReference>
<evidence type="ECO:0000259" key="2">
    <source>
        <dbReference type="Pfam" id="PF20469"/>
    </source>
</evidence>
<dbReference type="InterPro" id="IPR051396">
    <property type="entry name" value="Bact_Antivir_Def_Nuclease"/>
</dbReference>
<dbReference type="InterPro" id="IPR027417">
    <property type="entry name" value="P-loop_NTPase"/>
</dbReference>
<organism evidence="3 4">
    <name type="scientific">Agrobacterium tumefaciens</name>
    <dbReference type="NCBI Taxonomy" id="358"/>
    <lineage>
        <taxon>Bacteria</taxon>
        <taxon>Pseudomonadati</taxon>
        <taxon>Pseudomonadota</taxon>
        <taxon>Alphaproteobacteria</taxon>
        <taxon>Hyphomicrobiales</taxon>
        <taxon>Rhizobiaceae</taxon>
        <taxon>Rhizobium/Agrobacterium group</taxon>
        <taxon>Agrobacterium</taxon>
        <taxon>Agrobacterium tumefaciens complex</taxon>
    </lineage>
</organism>
<sequence length="655" mass="74307">MKIEQLTIRNFRCFGPEGVTLTLEEAVTAFVGNNGSGKTAIFAAIQKAFGTSSAQRTIRKSDFHVPKENEELQSETLMVVDCLLGFPELEKDDADTDAIPEFFNQMATSGEDEPLKVRMRLEAKWIDDGTPEGTIEEAFRWVRATDDDFEWDECQAVQAVERNYIQLVYIPANRNAADQVTNLLKGRLWRAAKWSQQMIEQAETSAVALQDEFDTEGVTEFILERLATRWSEVYTGDTDTTPKLRLVETRLEELVRRAEFVFFPDEAGRERRLDDLSDGQRSLFHIALTAATLEIERDALRETPADSVFDQEKLRRTYLTILAIEEPENSLSPFFLSRIMRQARDIGGAAEAQVILSSHSASILSRIEPEEVRYARLNSETRKSSVRLLTLPEEGTEARKYVRLAVRAYPELYFARFVVLAEGESEAIVLPAIAEASDFPLDRSFVPIVPLAGRFVAHFWRLLSDIEIPYATLLDLDAGRQHGGAKTVQYVVEQLAAVGNDLSTNKLVVDEEIDLDDLDEIDDQELIDQDQDHPWLKALRREGVFFSSPLDIDFAMLEMFPDVYQKPRPGGRGPKKSANALEDKKNVTLKTEGDPDLYDNGWDDSFIWYPYLFLSESKPEAHLRALSEIDSEDLEEDAPEELTKLIAYVKRKVVP</sequence>
<dbReference type="Proteomes" id="UP000317023">
    <property type="component" value="Unassembled WGS sequence"/>
</dbReference>
<evidence type="ECO:0000259" key="1">
    <source>
        <dbReference type="Pfam" id="PF13304"/>
    </source>
</evidence>
<name>A0A546XUC0_AGRTU</name>
<dbReference type="RefSeq" id="WP_142858528.1">
    <property type="nucleotide sequence ID" value="NZ_SGOE01000006.1"/>
</dbReference>
<feature type="domain" description="ATPase AAA-type core" evidence="1">
    <location>
        <begin position="27"/>
        <end position="365"/>
    </location>
</feature>
<evidence type="ECO:0000313" key="4">
    <source>
        <dbReference type="Proteomes" id="UP000317023"/>
    </source>
</evidence>
<protein>
    <submittedName>
        <fullName evidence="3">DUF2813 domain-containing protein</fullName>
    </submittedName>
</protein>
<comment type="caution">
    <text evidence="3">The sequence shown here is derived from an EMBL/GenBank/DDBJ whole genome shotgun (WGS) entry which is preliminary data.</text>
</comment>
<feature type="domain" description="OLD protein-like TOPRIM" evidence="2">
    <location>
        <begin position="414"/>
        <end position="477"/>
    </location>
</feature>
<dbReference type="AlphaFoldDB" id="A0A546XUC0"/>
<dbReference type="InterPro" id="IPR003959">
    <property type="entry name" value="ATPase_AAA_core"/>
</dbReference>
<reference evidence="3 4" key="1">
    <citation type="journal article" date="2019" name="Appl. Microbiol. Biotechnol.">
        <title>Differential efficiency of wild type rhizogenic strains for rol gene transformation of plants.</title>
        <authorList>
            <person name="Desmet S."/>
            <person name="De Keyser E."/>
            <person name="Van Vaerenbergh J."/>
            <person name="Baeyen S."/>
            <person name="Van Huylenbroeck J."/>
            <person name="Geelen D."/>
            <person name="Dhooghe E."/>
        </authorList>
    </citation>
    <scope>NUCLEOTIDE SEQUENCE [LARGE SCALE GENOMIC DNA]</scope>
    <source>
        <strain evidence="3 4">MAFF210266</strain>
    </source>
</reference>